<proteinExistence type="predicted"/>
<dbReference type="RefSeq" id="XP_068365786.1">
    <property type="nucleotide sequence ID" value="XM_068499609.1"/>
</dbReference>
<dbReference type="Proteomes" id="UP000179807">
    <property type="component" value="Unassembled WGS sequence"/>
</dbReference>
<keyword evidence="2" id="KW-1185">Reference proteome</keyword>
<evidence type="ECO:0000313" key="1">
    <source>
        <dbReference type="EMBL" id="OHT12650.1"/>
    </source>
</evidence>
<reference evidence="1" key="1">
    <citation type="submission" date="2016-10" db="EMBL/GenBank/DDBJ databases">
        <authorList>
            <person name="Benchimol M."/>
            <person name="Almeida L.G."/>
            <person name="Vasconcelos A.T."/>
            <person name="Perreira-Neves A."/>
            <person name="Rosa I.A."/>
            <person name="Tasca T."/>
            <person name="Bogo M.R."/>
            <person name="de Souza W."/>
        </authorList>
    </citation>
    <scope>NUCLEOTIDE SEQUENCE [LARGE SCALE GENOMIC DNA]</scope>
    <source>
        <strain evidence="1">K</strain>
    </source>
</reference>
<gene>
    <name evidence="1" type="ORF">TRFO_17475</name>
</gene>
<dbReference type="GeneID" id="94834313"/>
<evidence type="ECO:0000313" key="2">
    <source>
        <dbReference type="Proteomes" id="UP000179807"/>
    </source>
</evidence>
<dbReference type="EMBL" id="MLAK01000559">
    <property type="protein sequence ID" value="OHT12650.1"/>
    <property type="molecule type" value="Genomic_DNA"/>
</dbReference>
<accession>A0A1J4KNE9</accession>
<name>A0A1J4KNE9_9EUKA</name>
<dbReference type="VEuPathDB" id="TrichDB:TRFO_17475"/>
<dbReference type="AlphaFoldDB" id="A0A1J4KNE9"/>
<comment type="caution">
    <text evidence="1">The sequence shown here is derived from an EMBL/GenBank/DDBJ whole genome shotgun (WGS) entry which is preliminary data.</text>
</comment>
<protein>
    <submittedName>
        <fullName evidence="1">Uncharacterized protein</fullName>
    </submittedName>
</protein>
<organism evidence="1 2">
    <name type="scientific">Tritrichomonas foetus</name>
    <dbReference type="NCBI Taxonomy" id="1144522"/>
    <lineage>
        <taxon>Eukaryota</taxon>
        <taxon>Metamonada</taxon>
        <taxon>Parabasalia</taxon>
        <taxon>Tritrichomonadida</taxon>
        <taxon>Tritrichomonadidae</taxon>
        <taxon>Tritrichomonas</taxon>
    </lineage>
</organism>
<sequence length="72" mass="7912">MHDEVFHQNEKCNLAKDCSINGSSDTTDSDDKDSKSLGHFRVIYSLKGGGEGSIDSLLLHNLPNDLCMLKLC</sequence>